<dbReference type="PANTHER" id="PTHR14413:SF16">
    <property type="entry name" value="LARGE RIBOSOMAL SUBUNIT PROTEIN BL17M"/>
    <property type="match status" value="1"/>
</dbReference>
<dbReference type="GO" id="GO:0022625">
    <property type="term" value="C:cytosolic large ribosomal subunit"/>
    <property type="evidence" value="ECO:0007669"/>
    <property type="project" value="TreeGrafter"/>
</dbReference>
<keyword evidence="3" id="KW-0687">Ribonucleoprotein</keyword>
<dbReference type="GO" id="GO:0006412">
    <property type="term" value="P:translation"/>
    <property type="evidence" value="ECO:0007669"/>
    <property type="project" value="InterPro"/>
</dbReference>
<dbReference type="Gene3D" id="3.90.1030.10">
    <property type="entry name" value="Ribosomal protein L17"/>
    <property type="match status" value="1"/>
</dbReference>
<keyword evidence="2" id="KW-0689">Ribosomal protein</keyword>
<feature type="non-terminal residue" evidence="4">
    <location>
        <position position="92"/>
    </location>
</feature>
<evidence type="ECO:0000313" key="4">
    <source>
        <dbReference type="EMBL" id="GAH84180.1"/>
    </source>
</evidence>
<dbReference type="SUPFAM" id="SSF64263">
    <property type="entry name" value="Prokaryotic ribosomal protein L17"/>
    <property type="match status" value="1"/>
</dbReference>
<gene>
    <name evidence="4" type="ORF">S03H2_63351</name>
</gene>
<protein>
    <recommendedName>
        <fullName evidence="5">Ribosomal protein L17</fullName>
    </recommendedName>
</protein>
<dbReference type="PANTHER" id="PTHR14413">
    <property type="entry name" value="RIBOSOMAL PROTEIN L17"/>
    <property type="match status" value="1"/>
</dbReference>
<dbReference type="NCBIfam" id="TIGR00059">
    <property type="entry name" value="L17"/>
    <property type="match status" value="1"/>
</dbReference>
<dbReference type="GO" id="GO:0003735">
    <property type="term" value="F:structural constituent of ribosome"/>
    <property type="evidence" value="ECO:0007669"/>
    <property type="project" value="InterPro"/>
</dbReference>
<dbReference type="InterPro" id="IPR036373">
    <property type="entry name" value="Ribosomal_bL17_sf"/>
</dbReference>
<evidence type="ECO:0000256" key="3">
    <source>
        <dbReference type="ARBA" id="ARBA00023274"/>
    </source>
</evidence>
<evidence type="ECO:0000256" key="1">
    <source>
        <dbReference type="ARBA" id="ARBA00008777"/>
    </source>
</evidence>
<evidence type="ECO:0008006" key="5">
    <source>
        <dbReference type="Google" id="ProtNLM"/>
    </source>
</evidence>
<accession>X1JRW1</accession>
<comment type="similarity">
    <text evidence="1">Belongs to the bacterial ribosomal protein bL17 family.</text>
</comment>
<evidence type="ECO:0000256" key="2">
    <source>
        <dbReference type="ARBA" id="ARBA00022980"/>
    </source>
</evidence>
<proteinExistence type="inferred from homology"/>
<dbReference type="InterPro" id="IPR047859">
    <property type="entry name" value="Ribosomal_bL17_CS"/>
</dbReference>
<dbReference type="InterPro" id="IPR000456">
    <property type="entry name" value="Ribosomal_bL17"/>
</dbReference>
<organism evidence="4">
    <name type="scientific">marine sediment metagenome</name>
    <dbReference type="NCBI Taxonomy" id="412755"/>
    <lineage>
        <taxon>unclassified sequences</taxon>
        <taxon>metagenomes</taxon>
        <taxon>ecological metagenomes</taxon>
    </lineage>
</organism>
<sequence length="92" mass="10923">MRHLVKKKKLRRNTAQRRALLRNLVTSFLEKERIRTTLAKAKATRPLAEKMITLARKDTLHAKRQTLRFIYKKPVVKKLFEEIGPRFSERPG</sequence>
<name>X1JRW1_9ZZZZ</name>
<dbReference type="AlphaFoldDB" id="X1JRW1"/>
<dbReference type="PROSITE" id="PS01167">
    <property type="entry name" value="RIBOSOMAL_L17"/>
    <property type="match status" value="1"/>
</dbReference>
<dbReference type="EMBL" id="BARU01041038">
    <property type="protein sequence ID" value="GAH84180.1"/>
    <property type="molecule type" value="Genomic_DNA"/>
</dbReference>
<reference evidence="4" key="1">
    <citation type="journal article" date="2014" name="Front. Microbiol.">
        <title>High frequency of phylogenetically diverse reductive dehalogenase-homologous genes in deep subseafloor sedimentary metagenomes.</title>
        <authorList>
            <person name="Kawai M."/>
            <person name="Futagami T."/>
            <person name="Toyoda A."/>
            <person name="Takaki Y."/>
            <person name="Nishi S."/>
            <person name="Hori S."/>
            <person name="Arai W."/>
            <person name="Tsubouchi T."/>
            <person name="Morono Y."/>
            <person name="Uchiyama I."/>
            <person name="Ito T."/>
            <person name="Fujiyama A."/>
            <person name="Inagaki F."/>
            <person name="Takami H."/>
        </authorList>
    </citation>
    <scope>NUCLEOTIDE SEQUENCE</scope>
    <source>
        <strain evidence="4">Expedition CK06-06</strain>
    </source>
</reference>
<comment type="caution">
    <text evidence="4">The sequence shown here is derived from an EMBL/GenBank/DDBJ whole genome shotgun (WGS) entry which is preliminary data.</text>
</comment>
<dbReference type="Pfam" id="PF01196">
    <property type="entry name" value="Ribosomal_L17"/>
    <property type="match status" value="1"/>
</dbReference>